<sequence>MMKENKYDEQTFFSKYSQMTRSQKGLQGAGEWQTLEKMLPDFEKKQVLDLGCGYGWHCKYAVDHGAAAVLGTDISQRMLEEAKKRHSDPKITYQCVAMEEVILPPATIDVILSSLAFHYVAAFETLIKSISVWLKPGGVLVFSVEHPVYTAEGSQDWQYDRQGEIQHFPVDHYYYEGKRETRFLGETVTKYHRTLTTYLMTLLQNGFILEKVIEPQPPAELLEIPGMKDEMRRPMMLLVAARKS</sequence>
<dbReference type="Proteomes" id="UP000012675">
    <property type="component" value="Chromosome"/>
</dbReference>
<evidence type="ECO:0000259" key="4">
    <source>
        <dbReference type="Pfam" id="PF08241"/>
    </source>
</evidence>
<keyword evidence="2" id="KW-0808">Transferase</keyword>
<keyword evidence="1" id="KW-0489">Methyltransferase</keyword>
<protein>
    <recommendedName>
        <fullName evidence="4">Methyltransferase type 11 domain-containing protein</fullName>
    </recommendedName>
</protein>
<dbReference type="Pfam" id="PF08241">
    <property type="entry name" value="Methyltransf_11"/>
    <property type="match status" value="1"/>
</dbReference>
<evidence type="ECO:0000313" key="6">
    <source>
        <dbReference type="Proteomes" id="UP000012675"/>
    </source>
</evidence>
<feature type="domain" description="Methyltransferase type 11" evidence="4">
    <location>
        <begin position="48"/>
        <end position="142"/>
    </location>
</feature>
<dbReference type="PANTHER" id="PTHR43464:SF19">
    <property type="entry name" value="UBIQUINONE BIOSYNTHESIS O-METHYLTRANSFERASE, MITOCHONDRIAL"/>
    <property type="match status" value="1"/>
</dbReference>
<keyword evidence="3" id="KW-0949">S-adenosyl-L-methionine</keyword>
<dbReference type="InterPro" id="IPR029063">
    <property type="entry name" value="SAM-dependent_MTases_sf"/>
</dbReference>
<dbReference type="AlphaFoldDB" id="C9AAC6"/>
<dbReference type="CDD" id="cd02440">
    <property type="entry name" value="AdoMet_MTases"/>
    <property type="match status" value="1"/>
</dbReference>
<dbReference type="Gene3D" id="3.40.50.150">
    <property type="entry name" value="Vaccinia Virus protein VP39"/>
    <property type="match status" value="1"/>
</dbReference>
<dbReference type="GO" id="GO:0008757">
    <property type="term" value="F:S-adenosylmethionine-dependent methyltransferase activity"/>
    <property type="evidence" value="ECO:0007669"/>
    <property type="project" value="InterPro"/>
</dbReference>
<reference evidence="5 6" key="1">
    <citation type="submission" date="2009-02" db="EMBL/GenBank/DDBJ databases">
        <authorList>
            <consortium name="The Broad Institute Genome Sequencing Platform"/>
            <person name="Feldgarden M."/>
            <person name="Young S.K."/>
            <person name="Kodira C.D."/>
            <person name="Zeng Q."/>
            <person name="Koehrsen M."/>
            <person name="Alvarado L."/>
            <person name="Berlin A."/>
            <person name="Borenstein D."/>
            <person name="Chen Z."/>
            <person name="Engels R."/>
            <person name="Freedman E."/>
            <person name="Gellesch M."/>
            <person name="Goldberg J."/>
            <person name="Griggs A."/>
            <person name="Gujja S."/>
            <person name="Heiman D."/>
            <person name="Hepburn T."/>
            <person name="Howarth C."/>
            <person name="Jen D."/>
            <person name="Larson L."/>
            <person name="Lewis B."/>
            <person name="Mehta T."/>
            <person name="Park D."/>
            <person name="Pearson M."/>
            <person name="Roberts A."/>
            <person name="Saif S."/>
            <person name="Shea T."/>
            <person name="Shenoy N."/>
            <person name="Sisk P."/>
            <person name="Stolte C."/>
            <person name="Sykes S."/>
            <person name="Walk T."/>
            <person name="White J."/>
            <person name="Yandava C."/>
            <person name="Gilmore M."/>
            <person name="Manson J."/>
            <person name="Palmer K."/>
            <person name="Carniol K."/>
            <person name="Lander E."/>
            <person name="Nusbaum C."/>
            <person name="Galagan J."/>
            <person name="Birren B."/>
        </authorList>
    </citation>
    <scope>NUCLEOTIDE SEQUENCE [LARGE SCALE GENOMIC DNA]</scope>
    <source>
        <strain evidence="5 6">EC20</strain>
    </source>
</reference>
<evidence type="ECO:0000256" key="1">
    <source>
        <dbReference type="ARBA" id="ARBA00022603"/>
    </source>
</evidence>
<dbReference type="EMBL" id="CP004856">
    <property type="protein sequence ID" value="EEV39437.1"/>
    <property type="molecule type" value="Genomic_DNA"/>
</dbReference>
<gene>
    <name evidence="5" type="ORF">ECBG_01706</name>
</gene>
<evidence type="ECO:0000256" key="2">
    <source>
        <dbReference type="ARBA" id="ARBA00022679"/>
    </source>
</evidence>
<reference evidence="5 6" key="2">
    <citation type="submission" date="2013-03" db="EMBL/GenBank/DDBJ databases">
        <title>The Genome Sequence of Enterococcus casseliflavus EC20 (899205).</title>
        <authorList>
            <consortium name="The Broad Institute Genomics Platform"/>
            <consortium name="The Broad Institute Genome Sequencing Center for Infectious Disease"/>
            <person name="Russ C."/>
            <person name="Feldgarden M."/>
            <person name="Gilmore M."/>
            <person name="Manson J."/>
            <person name="Palmer K."/>
            <person name="Carniol K."/>
            <person name="Walker B."/>
            <person name="Young S.K."/>
            <person name="Zeng Q."/>
            <person name="Gargeya S."/>
            <person name="Fitzgerald M."/>
            <person name="Haas B."/>
            <person name="Abouelleil A."/>
            <person name="Allen A.W."/>
            <person name="Alvarado L."/>
            <person name="Arachchi H.M."/>
            <person name="Berlin A.M."/>
            <person name="Chapman S.B."/>
            <person name="Gainer-Dewar J."/>
            <person name="Goldberg J."/>
            <person name="Griggs A."/>
            <person name="Gujja S."/>
            <person name="Hansen M."/>
            <person name="Howarth C."/>
            <person name="Imamovic A."/>
            <person name="Ireland A."/>
            <person name="Larimer J."/>
            <person name="McCowan C."/>
            <person name="Murphy C."/>
            <person name="Pearson M."/>
            <person name="Poon T.W."/>
            <person name="Priest M."/>
            <person name="Roberts A."/>
            <person name="Saif S."/>
            <person name="Shea T."/>
            <person name="Sisk P."/>
            <person name="Sykes S."/>
            <person name="Wortman J."/>
            <person name="Nusbaum C."/>
            <person name="Birren B."/>
        </authorList>
    </citation>
    <scope>NUCLEOTIDE SEQUENCE [LARGE SCALE GENOMIC DNA]</scope>
    <source>
        <strain evidence="5 6">EC20</strain>
    </source>
</reference>
<evidence type="ECO:0000256" key="3">
    <source>
        <dbReference type="ARBA" id="ARBA00022691"/>
    </source>
</evidence>
<dbReference type="InterPro" id="IPR013216">
    <property type="entry name" value="Methyltransf_11"/>
</dbReference>
<dbReference type="PANTHER" id="PTHR43464">
    <property type="entry name" value="METHYLTRANSFERASE"/>
    <property type="match status" value="1"/>
</dbReference>
<proteinExistence type="predicted"/>
<dbReference type="SUPFAM" id="SSF53335">
    <property type="entry name" value="S-adenosyl-L-methionine-dependent methyltransferases"/>
    <property type="match status" value="1"/>
</dbReference>
<dbReference type="GO" id="GO:0032259">
    <property type="term" value="P:methylation"/>
    <property type="evidence" value="ECO:0007669"/>
    <property type="project" value="UniProtKB-KW"/>
</dbReference>
<dbReference type="HOGENOM" id="CLU_049749_4_0_9"/>
<accession>C9AAC6</accession>
<keyword evidence="6" id="KW-1185">Reference proteome</keyword>
<organism evidence="5 6">
    <name type="scientific">Enterococcus casseliflavus EC20</name>
    <dbReference type="NCBI Taxonomy" id="565655"/>
    <lineage>
        <taxon>Bacteria</taxon>
        <taxon>Bacillati</taxon>
        <taxon>Bacillota</taxon>
        <taxon>Bacilli</taxon>
        <taxon>Lactobacillales</taxon>
        <taxon>Enterococcaceae</taxon>
        <taxon>Enterococcus</taxon>
    </lineage>
</organism>
<dbReference type="KEGG" id="ecas:ECBG_01706"/>
<dbReference type="eggNOG" id="COG2226">
    <property type="taxonomic scope" value="Bacteria"/>
</dbReference>
<name>C9AAC6_ENTCA</name>
<evidence type="ECO:0000313" key="5">
    <source>
        <dbReference type="EMBL" id="EEV39437.1"/>
    </source>
</evidence>